<evidence type="ECO:0000313" key="2">
    <source>
        <dbReference type="Proteomes" id="UP001651690"/>
    </source>
</evidence>
<accession>A0ABT1M6P5</accession>
<gene>
    <name evidence="1" type="ORF">NM203_21910</name>
</gene>
<dbReference type="EMBL" id="JANDBD010000009">
    <property type="protein sequence ID" value="MCP9274853.1"/>
    <property type="molecule type" value="Genomic_DNA"/>
</dbReference>
<sequence length="427" mass="45509">MTSVPPECRVDGPMASADAMWLWFSARFPTDQALVFAFRGVPASVPEAVAATLTRAREIPYLAVRIREDPAGWRHPTWVPAAVAPEQAVVHELPTSTWDACLDAVSAVLRQQLDPRVRAWRLHVFTPVHGVPGTSGAATVVVLQIDHTLGGGGRTAALAGALFGRPALPDPIQRATWVRPLRSVTAKARAKRTLAADTAAGRLPAVKAPVRSLSVNATPSGTRVLRTLTCDRDRLSGPTVTVGAMTAISDAMTGYLTARGEDPAQLTAAVPVAKRGVAKSYNHFDQTWIGFHPDAPTRDEQIRRITDDFAAWHRRTQHPSYDIASAPSEAIPAAVRRLAIKLARIDGGRELVPAHTTVSSVDRGPADLSFGGCSVAFTTGFPALVPISSLSHGVHVIGRTVAIGVHASAPQVDVDDYLDRLDAALTR</sequence>
<dbReference type="Proteomes" id="UP001651690">
    <property type="component" value="Unassembled WGS sequence"/>
</dbReference>
<reference evidence="1 2" key="1">
    <citation type="submission" date="2022-06" db="EMBL/GenBank/DDBJ databases">
        <title>Mycolicibacterium sp. CAU 1645 isolated from seawater.</title>
        <authorList>
            <person name="Kim W."/>
        </authorList>
    </citation>
    <scope>NUCLEOTIDE SEQUENCE [LARGE SCALE GENOMIC DNA]</scope>
    <source>
        <strain evidence="1 2">CAU 1645</strain>
    </source>
</reference>
<organism evidence="1 2">
    <name type="scientific">Mycolicibacterium arenosum</name>
    <dbReference type="NCBI Taxonomy" id="2952157"/>
    <lineage>
        <taxon>Bacteria</taxon>
        <taxon>Bacillati</taxon>
        <taxon>Actinomycetota</taxon>
        <taxon>Actinomycetes</taxon>
        <taxon>Mycobacteriales</taxon>
        <taxon>Mycobacteriaceae</taxon>
        <taxon>Mycolicibacterium</taxon>
    </lineage>
</organism>
<protein>
    <submittedName>
        <fullName evidence="1">DUF1298 domain-containing protein</fullName>
    </submittedName>
</protein>
<comment type="caution">
    <text evidence="1">The sequence shown here is derived from an EMBL/GenBank/DDBJ whole genome shotgun (WGS) entry which is preliminary data.</text>
</comment>
<keyword evidence="2" id="KW-1185">Reference proteome</keyword>
<dbReference type="RefSeq" id="WP_255062546.1">
    <property type="nucleotide sequence ID" value="NZ_JANDBD010000009.1"/>
</dbReference>
<evidence type="ECO:0000313" key="1">
    <source>
        <dbReference type="EMBL" id="MCP9274853.1"/>
    </source>
</evidence>
<proteinExistence type="predicted"/>
<name>A0ABT1M6P5_9MYCO</name>